<evidence type="ECO:0000313" key="3">
    <source>
        <dbReference type="EMBL" id="PNS17142.1"/>
    </source>
</evidence>
<dbReference type="InterPro" id="IPR025444">
    <property type="entry name" value="Monooxy_af470"/>
</dbReference>
<keyword evidence="2" id="KW-1133">Transmembrane helix</keyword>
<evidence type="ECO:0000256" key="2">
    <source>
        <dbReference type="SAM" id="Phobius"/>
    </source>
</evidence>
<evidence type="ECO:0000313" key="4">
    <source>
        <dbReference type="Proteomes" id="UP000243797"/>
    </source>
</evidence>
<gene>
    <name evidence="3" type="ORF">CAC42_7196</name>
</gene>
<evidence type="ECO:0000256" key="1">
    <source>
        <dbReference type="SAM" id="MobiDB-lite"/>
    </source>
</evidence>
<dbReference type="SUPFAM" id="SSF54909">
    <property type="entry name" value="Dimeric alpha+beta barrel"/>
    <property type="match status" value="1"/>
</dbReference>
<dbReference type="Pfam" id="PF13826">
    <property type="entry name" value="Monooxy_af470-like"/>
    <property type="match status" value="1"/>
</dbReference>
<feature type="region of interest" description="Disordered" evidence="1">
    <location>
        <begin position="261"/>
        <end position="284"/>
    </location>
</feature>
<comment type="caution">
    <text evidence="3">The sequence shown here is derived from an EMBL/GenBank/DDBJ whole genome shotgun (WGS) entry which is preliminary data.</text>
</comment>
<evidence type="ECO:0008006" key="5">
    <source>
        <dbReference type="Google" id="ProtNLM"/>
    </source>
</evidence>
<dbReference type="Proteomes" id="UP000243797">
    <property type="component" value="Unassembled WGS sequence"/>
</dbReference>
<keyword evidence="2" id="KW-0472">Membrane</keyword>
<dbReference type="EMBL" id="NKHZ01000052">
    <property type="protein sequence ID" value="PNS17142.1"/>
    <property type="molecule type" value="Genomic_DNA"/>
</dbReference>
<proteinExistence type="predicted"/>
<sequence>MTDFQPLFKTTDKPRWLKPSAQSLIRAQFNIETWVLLGAALQSLLTLLLPIRLALLPAAAFLLSKIASTYATKHNLLRNPHMSNVIHGKHSAQFPSSVGEFGSAPARSPVCVFMIGARGNSPLGILDPNFKQVGDFFTRMVKELEASPHDTGFLGASLWLGTERASNAANMTIMYFRSAADVHAYAHGPVHREAWDWWYKNLDQLKEVGIYHELYEVPSGNYESIYDQFPPMLAGATQHRVDKEGLEGKTEEWQSPIVDARKGPLRSSKGRMARSTGGDNVKYGTEAEGDVFVERKDLV</sequence>
<dbReference type="AlphaFoldDB" id="A0A2K1QQ39"/>
<feature type="transmembrane region" description="Helical" evidence="2">
    <location>
        <begin position="34"/>
        <end position="63"/>
    </location>
</feature>
<dbReference type="InParanoid" id="A0A2K1QQ39"/>
<accession>A0A2K1QQ39</accession>
<protein>
    <recommendedName>
        <fullName evidence="5">Monooxygenase</fullName>
    </recommendedName>
</protein>
<dbReference type="STRING" id="2082308.A0A2K1QQ39"/>
<keyword evidence="2" id="KW-0812">Transmembrane</keyword>
<organism evidence="3 4">
    <name type="scientific">Sphaceloma murrayae</name>
    <dbReference type="NCBI Taxonomy" id="2082308"/>
    <lineage>
        <taxon>Eukaryota</taxon>
        <taxon>Fungi</taxon>
        <taxon>Dikarya</taxon>
        <taxon>Ascomycota</taxon>
        <taxon>Pezizomycotina</taxon>
        <taxon>Dothideomycetes</taxon>
        <taxon>Dothideomycetidae</taxon>
        <taxon>Myriangiales</taxon>
        <taxon>Elsinoaceae</taxon>
        <taxon>Sphaceloma</taxon>
    </lineage>
</organism>
<reference evidence="3 4" key="1">
    <citation type="submission" date="2017-06" db="EMBL/GenBank/DDBJ databases">
        <title>Draft genome sequence of a variant of Elsinoe murrayae.</title>
        <authorList>
            <person name="Cheng Q."/>
        </authorList>
    </citation>
    <scope>NUCLEOTIDE SEQUENCE [LARGE SCALE GENOMIC DNA]</scope>
    <source>
        <strain evidence="3 4">CQ-2017a</strain>
    </source>
</reference>
<dbReference type="InterPro" id="IPR011008">
    <property type="entry name" value="Dimeric_a/b-barrel"/>
</dbReference>
<name>A0A2K1QQ39_9PEZI</name>
<dbReference type="OrthoDB" id="3202396at2759"/>
<keyword evidence="4" id="KW-1185">Reference proteome</keyword>